<feature type="region of interest" description="Disordered" evidence="1">
    <location>
        <begin position="1"/>
        <end position="25"/>
    </location>
</feature>
<proteinExistence type="predicted"/>
<dbReference type="EMBL" id="KF901130">
    <property type="protein sequence ID" value="AIF19124.1"/>
    <property type="molecule type" value="Genomic_DNA"/>
</dbReference>
<dbReference type="AlphaFoldDB" id="A0A075HTM4"/>
<evidence type="ECO:0000313" key="2">
    <source>
        <dbReference type="EMBL" id="AIF19124.1"/>
    </source>
</evidence>
<protein>
    <submittedName>
        <fullName evidence="2">Uncharacterized protein</fullName>
    </submittedName>
</protein>
<name>A0A075HTM4_9ARCH</name>
<reference evidence="2" key="1">
    <citation type="journal article" date="2014" name="Genome Biol. Evol.">
        <title>Pangenome evidence for extensive interdomain horizontal transfer affecting lineage core and shell genes in uncultured planktonic thaumarchaeota and euryarchaeota.</title>
        <authorList>
            <person name="Deschamps P."/>
            <person name="Zivanovic Y."/>
            <person name="Moreira D."/>
            <person name="Rodriguez-Valera F."/>
            <person name="Lopez-Garcia P."/>
        </authorList>
    </citation>
    <scope>NUCLEOTIDE SEQUENCE</scope>
</reference>
<sequence>MGEPHGFTVKPSNGKKRKKSSNDMHELDPELVRNSLYTEAIFQSEVLAKVLETKKLPPRNTVAEFEIAYQFAYDRLYDSGYEVSKSHTGHHTLTAIQYWNNYSCRVVLATVVLDDDKLTDIEKEFLKYTKSLPKSGDATVTGVVFRIRREALQDWINHDMCIWRVHENDIVIKEHWDLDSDIQEAQKDKQELIW</sequence>
<accession>A0A075HTM4</accession>
<organism evidence="2">
    <name type="scientific">uncultured marine thaumarchaeote KM3_85_E11</name>
    <dbReference type="NCBI Taxonomy" id="1456317"/>
    <lineage>
        <taxon>Archaea</taxon>
        <taxon>Nitrososphaerota</taxon>
        <taxon>environmental samples</taxon>
    </lineage>
</organism>
<evidence type="ECO:0000256" key="1">
    <source>
        <dbReference type="SAM" id="MobiDB-lite"/>
    </source>
</evidence>